<dbReference type="EMBL" id="QRPV01000056">
    <property type="protein sequence ID" value="RHM37558.1"/>
    <property type="molecule type" value="Genomic_DNA"/>
</dbReference>
<dbReference type="InterPro" id="IPR007110">
    <property type="entry name" value="Ig-like_dom"/>
</dbReference>
<dbReference type="Proteomes" id="UP000286038">
    <property type="component" value="Unassembled WGS sequence"/>
</dbReference>
<dbReference type="InterPro" id="IPR032675">
    <property type="entry name" value="LRR_dom_sf"/>
</dbReference>
<dbReference type="SUPFAM" id="SSF52058">
    <property type="entry name" value="L domain-like"/>
    <property type="match status" value="1"/>
</dbReference>
<dbReference type="AlphaFoldDB" id="A0A415Q911"/>
<evidence type="ECO:0000313" key="4">
    <source>
        <dbReference type="Proteomes" id="UP000286038"/>
    </source>
</evidence>
<keyword evidence="1" id="KW-0175">Coiled coil</keyword>
<evidence type="ECO:0000256" key="1">
    <source>
        <dbReference type="SAM" id="Coils"/>
    </source>
</evidence>
<sequence length="340" mass="38355">MKFKNLIPMLSFILLFCFVGCDDEDYSSDIDALKKELEETKAAVKTIQDLSNALQNQLFINSYEKTEDGYTLKMSDGSIISVTQGQKGDDGTDAPTITDIKETENALEFMFSDGSIITLPKEEKYDVITIDCEVSAGDNTRVDFQLGYDEFWGNDPVFPFPEDLEINWGDGRTTGSSEYRYKTSGTYTITIKGKKIYSLNLNELSCKIKNIDISQCSNLKGINIDLCEGNITLENAKELTFIEGRLNTTILNLNNLSKLKCLKLESSTLNELNITNCPNIEILEIENTNLNSIDITNYKNLYKLDCSNSSISTIWVWDGFDPSTFDEWRVPEGVECKIKQ</sequence>
<evidence type="ECO:0000259" key="2">
    <source>
        <dbReference type="PROSITE" id="PS50835"/>
    </source>
</evidence>
<feature type="domain" description="Ig-like" evidence="2">
    <location>
        <begin position="95"/>
        <end position="223"/>
    </location>
</feature>
<organism evidence="3 4">
    <name type="scientific">Butyricimonas virosa</name>
    <dbReference type="NCBI Taxonomy" id="544645"/>
    <lineage>
        <taxon>Bacteria</taxon>
        <taxon>Pseudomonadati</taxon>
        <taxon>Bacteroidota</taxon>
        <taxon>Bacteroidia</taxon>
        <taxon>Bacteroidales</taxon>
        <taxon>Odoribacteraceae</taxon>
        <taxon>Butyricimonas</taxon>
    </lineage>
</organism>
<dbReference type="InterPro" id="IPR032149">
    <property type="entry name" value="DUF4988"/>
</dbReference>
<name>A0A415Q911_9BACT</name>
<accession>A0A415Q911</accession>
<proteinExistence type="predicted"/>
<comment type="caution">
    <text evidence="3">The sequence shown here is derived from an EMBL/GenBank/DDBJ whole genome shotgun (WGS) entry which is preliminary data.</text>
</comment>
<dbReference type="RefSeq" id="WP_118451161.1">
    <property type="nucleotide sequence ID" value="NZ_CABJDM010000056.1"/>
</dbReference>
<dbReference type="Pfam" id="PF16378">
    <property type="entry name" value="DUF4988"/>
    <property type="match status" value="1"/>
</dbReference>
<reference evidence="3 4" key="1">
    <citation type="submission" date="2018-08" db="EMBL/GenBank/DDBJ databases">
        <title>A genome reference for cultivated species of the human gut microbiota.</title>
        <authorList>
            <person name="Zou Y."/>
            <person name="Xue W."/>
            <person name="Luo G."/>
        </authorList>
    </citation>
    <scope>NUCLEOTIDE SEQUENCE [LARGE SCALE GENOMIC DNA]</scope>
    <source>
        <strain evidence="3 4">AF34-33</strain>
    </source>
</reference>
<dbReference type="PROSITE" id="PS50835">
    <property type="entry name" value="IG_LIKE"/>
    <property type="match status" value="1"/>
</dbReference>
<evidence type="ECO:0000313" key="3">
    <source>
        <dbReference type="EMBL" id="RHM37558.1"/>
    </source>
</evidence>
<gene>
    <name evidence="3" type="ORF">DWZ68_18445</name>
</gene>
<feature type="coiled-coil region" evidence="1">
    <location>
        <begin position="23"/>
        <end position="57"/>
    </location>
</feature>
<dbReference type="Gene3D" id="3.80.10.10">
    <property type="entry name" value="Ribonuclease Inhibitor"/>
    <property type="match status" value="1"/>
</dbReference>
<protein>
    <recommendedName>
        <fullName evidence="2">Ig-like domain-containing protein</fullName>
    </recommendedName>
</protein>